<dbReference type="RefSeq" id="XP_024349927.1">
    <property type="nucleotide sequence ID" value="XM_024495651.1"/>
</dbReference>
<sequence>MAPPRQIQPLVLPSNGKKAAFAEATVQKLFLNAVKVGIIVDADSGPTGCVAERTPVGRVPPSRPKDGKRGGGLQHLAKRALPNHSRTREEG</sequence>
<accession>W6UD55</accession>
<gene>
    <name evidence="2" type="ORF">EGR_06402</name>
</gene>
<keyword evidence="3" id="KW-1185">Reference proteome</keyword>
<evidence type="ECO:0000313" key="2">
    <source>
        <dbReference type="EMBL" id="EUB58731.1"/>
    </source>
</evidence>
<feature type="region of interest" description="Disordered" evidence="1">
    <location>
        <begin position="51"/>
        <end position="91"/>
    </location>
</feature>
<name>W6UD55_ECHGR</name>
<dbReference type="EMBL" id="APAU02000056">
    <property type="protein sequence ID" value="EUB58731.1"/>
    <property type="molecule type" value="Genomic_DNA"/>
</dbReference>
<reference evidence="2 3" key="1">
    <citation type="journal article" date="2013" name="Nat. Genet.">
        <title>The genome of the hydatid tapeworm Echinococcus granulosus.</title>
        <authorList>
            <person name="Zheng H."/>
            <person name="Zhang W."/>
            <person name="Zhang L."/>
            <person name="Zhang Z."/>
            <person name="Li J."/>
            <person name="Lu G."/>
            <person name="Zhu Y."/>
            <person name="Wang Y."/>
            <person name="Huang Y."/>
            <person name="Liu J."/>
            <person name="Kang H."/>
            <person name="Chen J."/>
            <person name="Wang L."/>
            <person name="Chen A."/>
            <person name="Yu S."/>
            <person name="Gao Z."/>
            <person name="Jin L."/>
            <person name="Gu W."/>
            <person name="Wang Z."/>
            <person name="Zhao L."/>
            <person name="Shi B."/>
            <person name="Wen H."/>
            <person name="Lin R."/>
            <person name="Jones M.K."/>
            <person name="Brejova B."/>
            <person name="Vinar T."/>
            <person name="Zhao G."/>
            <person name="McManus D.P."/>
            <person name="Chen Z."/>
            <person name="Zhou Y."/>
            <person name="Wang S."/>
        </authorList>
    </citation>
    <scope>NUCLEOTIDE SEQUENCE [LARGE SCALE GENOMIC DNA]</scope>
</reference>
<dbReference type="GeneID" id="36342117"/>
<dbReference type="AlphaFoldDB" id="W6UD55"/>
<dbReference type="Proteomes" id="UP000019149">
    <property type="component" value="Unassembled WGS sequence"/>
</dbReference>
<dbReference type="KEGG" id="egl:EGR_06402"/>
<evidence type="ECO:0000256" key="1">
    <source>
        <dbReference type="SAM" id="MobiDB-lite"/>
    </source>
</evidence>
<comment type="caution">
    <text evidence="2">The sequence shown here is derived from an EMBL/GenBank/DDBJ whole genome shotgun (WGS) entry which is preliminary data.</text>
</comment>
<dbReference type="CTD" id="36342117"/>
<protein>
    <submittedName>
        <fullName evidence="2">Uncharacterized protein</fullName>
    </submittedName>
</protein>
<organism evidence="2 3">
    <name type="scientific">Echinococcus granulosus</name>
    <name type="common">Hydatid tapeworm</name>
    <dbReference type="NCBI Taxonomy" id="6210"/>
    <lineage>
        <taxon>Eukaryota</taxon>
        <taxon>Metazoa</taxon>
        <taxon>Spiralia</taxon>
        <taxon>Lophotrochozoa</taxon>
        <taxon>Platyhelminthes</taxon>
        <taxon>Cestoda</taxon>
        <taxon>Eucestoda</taxon>
        <taxon>Cyclophyllidea</taxon>
        <taxon>Taeniidae</taxon>
        <taxon>Echinococcus</taxon>
        <taxon>Echinococcus granulosus group</taxon>
    </lineage>
</organism>
<proteinExistence type="predicted"/>
<evidence type="ECO:0000313" key="3">
    <source>
        <dbReference type="Proteomes" id="UP000019149"/>
    </source>
</evidence>